<dbReference type="InterPro" id="IPR036388">
    <property type="entry name" value="WH-like_DNA-bd_sf"/>
</dbReference>
<dbReference type="EMBL" id="RKLP01000011">
    <property type="protein sequence ID" value="RVW07663.1"/>
    <property type="molecule type" value="Genomic_DNA"/>
</dbReference>
<keyword evidence="1" id="KW-0805">Transcription regulation</keyword>
<accession>A0A3S3BBU2</accession>
<evidence type="ECO:0000256" key="2">
    <source>
        <dbReference type="ARBA" id="ARBA00023125"/>
    </source>
</evidence>
<dbReference type="InterPro" id="IPR000524">
    <property type="entry name" value="Tscrpt_reg_HTH_GntR"/>
</dbReference>
<dbReference type="CDD" id="cd07377">
    <property type="entry name" value="WHTH_GntR"/>
    <property type="match status" value="1"/>
</dbReference>
<evidence type="ECO:0000256" key="3">
    <source>
        <dbReference type="ARBA" id="ARBA00023163"/>
    </source>
</evidence>
<protein>
    <submittedName>
        <fullName evidence="5">GntR family transcriptional regulator</fullName>
    </submittedName>
</protein>
<evidence type="ECO:0000313" key="5">
    <source>
        <dbReference type="EMBL" id="RVW07663.1"/>
    </source>
</evidence>
<reference evidence="5 6" key="1">
    <citation type="submission" date="2018-11" db="EMBL/GenBank/DDBJ databases">
        <title>Rhodococcus spongicola sp. nov. and Rhodococcus xishaensis sp. nov. from marine sponges.</title>
        <authorList>
            <person name="Li L."/>
            <person name="Lin H.W."/>
        </authorList>
    </citation>
    <scope>NUCLEOTIDE SEQUENCE [LARGE SCALE GENOMIC DNA]</scope>
    <source>
        <strain evidence="5 6">CCTCC AB2014297</strain>
    </source>
</reference>
<dbReference type="SUPFAM" id="SSF46785">
    <property type="entry name" value="Winged helix' DNA-binding domain"/>
    <property type="match status" value="1"/>
</dbReference>
<dbReference type="InterPro" id="IPR036390">
    <property type="entry name" value="WH_DNA-bd_sf"/>
</dbReference>
<dbReference type="AlphaFoldDB" id="A0A3S3BBU2"/>
<dbReference type="PANTHER" id="PTHR38445">
    <property type="entry name" value="HTH-TYPE TRANSCRIPTIONAL REPRESSOR YTRA"/>
    <property type="match status" value="1"/>
</dbReference>
<keyword evidence="2" id="KW-0238">DNA-binding</keyword>
<dbReference type="SMART" id="SM00345">
    <property type="entry name" value="HTH_GNTR"/>
    <property type="match status" value="1"/>
</dbReference>
<dbReference type="GO" id="GO:0003677">
    <property type="term" value="F:DNA binding"/>
    <property type="evidence" value="ECO:0007669"/>
    <property type="project" value="UniProtKB-KW"/>
</dbReference>
<comment type="caution">
    <text evidence="5">The sequence shown here is derived from an EMBL/GenBank/DDBJ whole genome shotgun (WGS) entry which is preliminary data.</text>
</comment>
<gene>
    <name evidence="5" type="ORF">EGT67_19635</name>
</gene>
<feature type="domain" description="HTH gntR-type" evidence="4">
    <location>
        <begin position="12"/>
        <end position="80"/>
    </location>
</feature>
<organism evidence="5 6">
    <name type="scientific">Prescottella agglutinans</name>
    <dbReference type="NCBI Taxonomy" id="1644129"/>
    <lineage>
        <taxon>Bacteria</taxon>
        <taxon>Bacillati</taxon>
        <taxon>Actinomycetota</taxon>
        <taxon>Actinomycetes</taxon>
        <taxon>Mycobacteriales</taxon>
        <taxon>Nocardiaceae</taxon>
        <taxon>Prescottella</taxon>
    </lineage>
</organism>
<evidence type="ECO:0000256" key="1">
    <source>
        <dbReference type="ARBA" id="ARBA00023015"/>
    </source>
</evidence>
<keyword evidence="6" id="KW-1185">Reference proteome</keyword>
<dbReference type="OrthoDB" id="3192286at2"/>
<keyword evidence="3" id="KW-0804">Transcription</keyword>
<dbReference type="Proteomes" id="UP000286208">
    <property type="component" value="Unassembled WGS sequence"/>
</dbReference>
<evidence type="ECO:0000313" key="6">
    <source>
        <dbReference type="Proteomes" id="UP000286208"/>
    </source>
</evidence>
<dbReference type="GO" id="GO:0003700">
    <property type="term" value="F:DNA-binding transcription factor activity"/>
    <property type="evidence" value="ECO:0007669"/>
    <property type="project" value="InterPro"/>
</dbReference>
<dbReference type="PROSITE" id="PS50949">
    <property type="entry name" value="HTH_GNTR"/>
    <property type="match status" value="1"/>
</dbReference>
<proteinExistence type="predicted"/>
<dbReference type="Pfam" id="PF00392">
    <property type="entry name" value="GntR"/>
    <property type="match status" value="1"/>
</dbReference>
<dbReference type="Gene3D" id="1.10.10.10">
    <property type="entry name" value="Winged helix-like DNA-binding domain superfamily/Winged helix DNA-binding domain"/>
    <property type="match status" value="1"/>
</dbReference>
<evidence type="ECO:0000259" key="4">
    <source>
        <dbReference type="PROSITE" id="PS50949"/>
    </source>
</evidence>
<sequence length="133" mass="14300">MVEFHINRRSGIPAYVQLVLQVKQALRLGDLRPGDQLPTAKEVVGAVTVNPNTVLKAYRELENEGLVEARPGLGTFVTQSLLKPGMAERNALQTALADWARQGADAGLERSDLEALVAAALDNEFGEDTGGFT</sequence>
<name>A0A3S3BBU2_9NOCA</name>
<dbReference type="RefSeq" id="WP_127917778.1">
    <property type="nucleotide sequence ID" value="NZ_RKLP01000011.1"/>
</dbReference>
<dbReference type="PANTHER" id="PTHR38445:SF7">
    <property type="entry name" value="GNTR-FAMILY TRANSCRIPTIONAL REGULATOR"/>
    <property type="match status" value="1"/>
</dbReference>